<name>A0A2N0NK37_9GLOM</name>
<dbReference type="AlphaFoldDB" id="A0A2N0NK37"/>
<organism evidence="2 3">
    <name type="scientific">Rhizophagus irregularis</name>
    <dbReference type="NCBI Taxonomy" id="588596"/>
    <lineage>
        <taxon>Eukaryota</taxon>
        <taxon>Fungi</taxon>
        <taxon>Fungi incertae sedis</taxon>
        <taxon>Mucoromycota</taxon>
        <taxon>Glomeromycotina</taxon>
        <taxon>Glomeromycetes</taxon>
        <taxon>Glomerales</taxon>
        <taxon>Glomeraceae</taxon>
        <taxon>Rhizophagus</taxon>
    </lineage>
</organism>
<dbReference type="VEuPathDB" id="FungiDB:RhiirA1_478070"/>
<sequence>MTKLYVLTMFGLALFLKDSLLLPASLMLKTFVHLIIILLSHIMICLYYLPPPNWLALDNLSAKPAASSNLTLLLNSNRQNSLTKLTFYCDVSPSVFSSWHINQMCKYLQSRILKAANAILPSSTVGNNYTPKVPKELETLTQYYQFLNCLMHSIHLLRKYPLTYYTAHEHKWSIHLIRLQNILQLYKKVFTFNHTFPLSLSSCRLDDFKSLLDTLSTISKFLRRFHLL</sequence>
<evidence type="ECO:0000256" key="1">
    <source>
        <dbReference type="SAM" id="Phobius"/>
    </source>
</evidence>
<proteinExistence type="predicted"/>
<evidence type="ECO:0000313" key="3">
    <source>
        <dbReference type="Proteomes" id="UP000232722"/>
    </source>
</evidence>
<keyword evidence="1" id="KW-0472">Membrane</keyword>
<keyword evidence="1" id="KW-1133">Transmembrane helix</keyword>
<keyword evidence="1" id="KW-0812">Transmembrane</keyword>
<gene>
    <name evidence="2" type="ORF">RhiirA5_437757</name>
</gene>
<protein>
    <submittedName>
        <fullName evidence="2">Uncharacterized protein</fullName>
    </submittedName>
</protein>
<comment type="caution">
    <text evidence="2">The sequence shown here is derived from an EMBL/GenBank/DDBJ whole genome shotgun (WGS) entry which is preliminary data.</text>
</comment>
<accession>A0A2N0NK37</accession>
<reference evidence="2 3" key="2">
    <citation type="submission" date="2017-09" db="EMBL/GenBank/DDBJ databases">
        <title>Extensive intraspecific genome diversity in a model arbuscular mycorrhizal fungus.</title>
        <authorList>
            <person name="Chen E.C."/>
            <person name="Morin E."/>
            <person name="Beaudet D."/>
            <person name="Noel J."/>
            <person name="Ndikumana S."/>
            <person name="Charron P."/>
            <person name="St-Onge C."/>
            <person name="Giorgi J."/>
            <person name="Grigoriev I.V."/>
            <person name="Roux C."/>
            <person name="Martin F.M."/>
            <person name="Corradi N."/>
        </authorList>
    </citation>
    <scope>NUCLEOTIDE SEQUENCE [LARGE SCALE GENOMIC DNA]</scope>
    <source>
        <strain evidence="2 3">A5</strain>
    </source>
</reference>
<dbReference type="Proteomes" id="UP000232722">
    <property type="component" value="Unassembled WGS sequence"/>
</dbReference>
<feature type="transmembrane region" description="Helical" evidence="1">
    <location>
        <begin position="31"/>
        <end position="49"/>
    </location>
</feature>
<evidence type="ECO:0000313" key="2">
    <source>
        <dbReference type="EMBL" id="PKB94924.1"/>
    </source>
</evidence>
<dbReference type="EMBL" id="LLXJ01005369">
    <property type="protein sequence ID" value="PKB94924.1"/>
    <property type="molecule type" value="Genomic_DNA"/>
</dbReference>
<reference evidence="2 3" key="1">
    <citation type="submission" date="2016-04" db="EMBL/GenBank/DDBJ databases">
        <title>Genome analyses suggest a sexual origin of heterokaryosis in a supposedly ancient asexual fungus.</title>
        <authorList>
            <person name="Ropars J."/>
            <person name="Sedzielewska K."/>
            <person name="Noel J."/>
            <person name="Charron P."/>
            <person name="Farinelli L."/>
            <person name="Marton T."/>
            <person name="Kruger M."/>
            <person name="Pelin A."/>
            <person name="Brachmann A."/>
            <person name="Corradi N."/>
        </authorList>
    </citation>
    <scope>NUCLEOTIDE SEQUENCE [LARGE SCALE GENOMIC DNA]</scope>
    <source>
        <strain evidence="2 3">A5</strain>
    </source>
</reference>